<name>A0ABC8CZG4_CLOBO</name>
<dbReference type="SUPFAM" id="SSF47413">
    <property type="entry name" value="lambda repressor-like DNA-binding domains"/>
    <property type="match status" value="1"/>
</dbReference>
<evidence type="ECO:0000256" key="1">
    <source>
        <dbReference type="ARBA" id="ARBA00023125"/>
    </source>
</evidence>
<organism evidence="3 4">
    <name type="scientific">Clostridium botulinum</name>
    <dbReference type="NCBI Taxonomy" id="1491"/>
    <lineage>
        <taxon>Bacteria</taxon>
        <taxon>Bacillati</taxon>
        <taxon>Bacillota</taxon>
        <taxon>Clostridia</taxon>
        <taxon>Eubacteriales</taxon>
        <taxon>Clostridiaceae</taxon>
        <taxon>Clostridium</taxon>
    </lineage>
</organism>
<sequence>MKYKLQAKRVEKGIKQKDLAKQLGITQQYLCKLEKGKIEPRRNLMISISKILNTDVKKLFFED</sequence>
<dbReference type="CDD" id="cd00093">
    <property type="entry name" value="HTH_XRE"/>
    <property type="match status" value="1"/>
</dbReference>
<evidence type="ECO:0000313" key="3">
    <source>
        <dbReference type="EMBL" id="AVQ40503.1"/>
    </source>
</evidence>
<gene>
    <name evidence="3" type="ORF">C7M56_18185</name>
</gene>
<dbReference type="RefSeq" id="WP_159036062.1">
    <property type="nucleotide sequence ID" value="NZ_CP027777.1"/>
</dbReference>
<protein>
    <submittedName>
        <fullName evidence="3">XRE family transcriptional regulator</fullName>
    </submittedName>
</protein>
<dbReference type="Proteomes" id="UP000240615">
    <property type="component" value="Chromosome"/>
</dbReference>
<dbReference type="AlphaFoldDB" id="A0ABC8CZG4"/>
<feature type="domain" description="HTH cro/C1-type" evidence="2">
    <location>
        <begin position="5"/>
        <end position="59"/>
    </location>
</feature>
<reference evidence="3 4" key="1">
    <citation type="submission" date="2018-01" db="EMBL/GenBank/DDBJ databases">
        <title>Genetic Diversity of Clostridium botulinum in seafood.</title>
        <authorList>
            <person name="Athira V."/>
            <person name="Arun Jyothi P.V."/>
            <person name="Lalitha K.V."/>
            <person name="Joseph T.C."/>
        </authorList>
    </citation>
    <scope>NUCLEOTIDE SEQUENCE [LARGE SCALE GENOMIC DNA]</scope>
    <source>
        <strain evidence="3 4">Mfbjulcb8</strain>
    </source>
</reference>
<dbReference type="InterPro" id="IPR001387">
    <property type="entry name" value="Cro/C1-type_HTH"/>
</dbReference>
<evidence type="ECO:0000313" key="4">
    <source>
        <dbReference type="Proteomes" id="UP000240615"/>
    </source>
</evidence>
<dbReference type="EMBL" id="CP027777">
    <property type="protein sequence ID" value="AVQ40503.1"/>
    <property type="molecule type" value="Genomic_DNA"/>
</dbReference>
<dbReference type="PANTHER" id="PTHR46558:SF4">
    <property type="entry name" value="DNA-BIDING PHAGE PROTEIN"/>
    <property type="match status" value="1"/>
</dbReference>
<proteinExistence type="predicted"/>
<dbReference type="InterPro" id="IPR010982">
    <property type="entry name" value="Lambda_DNA-bd_dom_sf"/>
</dbReference>
<keyword evidence="1" id="KW-0238">DNA-binding</keyword>
<dbReference type="GO" id="GO:0003677">
    <property type="term" value="F:DNA binding"/>
    <property type="evidence" value="ECO:0007669"/>
    <property type="project" value="UniProtKB-KW"/>
</dbReference>
<dbReference type="SMART" id="SM00530">
    <property type="entry name" value="HTH_XRE"/>
    <property type="match status" value="1"/>
</dbReference>
<dbReference type="PROSITE" id="PS50943">
    <property type="entry name" value="HTH_CROC1"/>
    <property type="match status" value="1"/>
</dbReference>
<dbReference type="Gene3D" id="1.10.260.40">
    <property type="entry name" value="lambda repressor-like DNA-binding domains"/>
    <property type="match status" value="1"/>
</dbReference>
<dbReference type="Pfam" id="PF01381">
    <property type="entry name" value="HTH_3"/>
    <property type="match status" value="1"/>
</dbReference>
<accession>A0ABC8CZG4</accession>
<dbReference type="PANTHER" id="PTHR46558">
    <property type="entry name" value="TRACRIPTIONAL REGULATORY PROTEIN-RELATED-RELATED"/>
    <property type="match status" value="1"/>
</dbReference>
<evidence type="ECO:0000259" key="2">
    <source>
        <dbReference type="PROSITE" id="PS50943"/>
    </source>
</evidence>